<comment type="similarity">
    <text evidence="1">Belongs to the peptidase S1 family. Snake venom subfamily.</text>
</comment>
<evidence type="ECO:0000256" key="7">
    <source>
        <dbReference type="RuleBase" id="RU363034"/>
    </source>
</evidence>
<dbReference type="Proteomes" id="UP000694545">
    <property type="component" value="Unplaced"/>
</dbReference>
<evidence type="ECO:0000256" key="6">
    <source>
        <dbReference type="ARBA" id="ARBA00023157"/>
    </source>
</evidence>
<dbReference type="InterPro" id="IPR001254">
    <property type="entry name" value="Trypsin_dom"/>
</dbReference>
<dbReference type="InterPro" id="IPR009003">
    <property type="entry name" value="Peptidase_S1_PA"/>
</dbReference>
<dbReference type="PANTHER" id="PTHR24264">
    <property type="entry name" value="TRYPSIN-RELATED"/>
    <property type="match status" value="1"/>
</dbReference>
<dbReference type="PRINTS" id="PR00722">
    <property type="entry name" value="CHYMOTRYPSIN"/>
</dbReference>
<dbReference type="AlphaFoldDB" id="A0A8D2L377"/>
<dbReference type="InterPro" id="IPR043504">
    <property type="entry name" value="Peptidase_S1_PA_chymotrypsin"/>
</dbReference>
<dbReference type="PROSITE" id="PS00134">
    <property type="entry name" value="TRYPSIN_HIS"/>
    <property type="match status" value="1"/>
</dbReference>
<dbReference type="FunFam" id="2.40.10.10:FF:000010">
    <property type="entry name" value="Kallikrein related peptidase 11"/>
    <property type="match status" value="1"/>
</dbReference>
<dbReference type="GO" id="GO:0006508">
    <property type="term" value="P:proteolysis"/>
    <property type="evidence" value="ECO:0007669"/>
    <property type="project" value="UniProtKB-KW"/>
</dbReference>
<keyword evidence="3 7" id="KW-0645">Protease</keyword>
<feature type="domain" description="Peptidase S1" evidence="9">
    <location>
        <begin position="53"/>
        <end position="280"/>
    </location>
</feature>
<dbReference type="InterPro" id="IPR050127">
    <property type="entry name" value="Serine_Proteases_S1"/>
</dbReference>
<keyword evidence="4 7" id="KW-0378">Hydrolase</keyword>
<dbReference type="PANTHER" id="PTHR24264:SF77">
    <property type="entry name" value="PEPTIDASE S1 DOMAIN-CONTAINING PROTEIN"/>
    <property type="match status" value="1"/>
</dbReference>
<dbReference type="InterPro" id="IPR001314">
    <property type="entry name" value="Peptidase_S1A"/>
</dbReference>
<dbReference type="GO" id="GO:0005615">
    <property type="term" value="C:extracellular space"/>
    <property type="evidence" value="ECO:0007669"/>
    <property type="project" value="TreeGrafter"/>
</dbReference>
<feature type="region of interest" description="Disordered" evidence="8">
    <location>
        <begin position="1"/>
        <end position="23"/>
    </location>
</feature>
<dbReference type="CDD" id="cd00190">
    <property type="entry name" value="Tryp_SPc"/>
    <property type="match status" value="1"/>
</dbReference>
<dbReference type="InterPro" id="IPR033116">
    <property type="entry name" value="TRYPSIN_SER"/>
</dbReference>
<keyword evidence="2" id="KW-0800">Toxin</keyword>
<evidence type="ECO:0000256" key="1">
    <source>
        <dbReference type="ARBA" id="ARBA00009228"/>
    </source>
</evidence>
<sequence>KIEQKWLEEQNTGQVGTRKTGGAFPETSDAMATLSPCAQFTAASEYQGTGDRIIGGYTCPARSRAFQAALVSGRRGNWRIYCGGSLVHQCWVLSAAHCKPRAGMMVCLGKQNLKKIENTEQCSHIAEVKTHPQYDRRTNDKDYMLLRISPCARLSEAVQTVPLPSGCPADGMHCTVSGWGTIKSPEANLPAQLQCANVNIVPTRMCNSGYYGSVTPYMMCAGVPQGGIDSCQGDSGGPLICDGKLEGVVSWGTRVCAQRGNPGVYSKVCCIVPWIKETTGLEW</sequence>
<keyword evidence="5 7" id="KW-0720">Serine protease</keyword>
<dbReference type="SMART" id="SM00020">
    <property type="entry name" value="Tryp_SPc"/>
    <property type="match status" value="1"/>
</dbReference>
<organism evidence="10 11">
    <name type="scientific">Varanus komodoensis</name>
    <name type="common">Komodo dragon</name>
    <dbReference type="NCBI Taxonomy" id="61221"/>
    <lineage>
        <taxon>Eukaryota</taxon>
        <taxon>Metazoa</taxon>
        <taxon>Chordata</taxon>
        <taxon>Craniata</taxon>
        <taxon>Vertebrata</taxon>
        <taxon>Euteleostomi</taxon>
        <taxon>Lepidosauria</taxon>
        <taxon>Squamata</taxon>
        <taxon>Bifurcata</taxon>
        <taxon>Unidentata</taxon>
        <taxon>Episquamata</taxon>
        <taxon>Toxicofera</taxon>
        <taxon>Anguimorpha</taxon>
        <taxon>Paleoanguimorpha</taxon>
        <taxon>Varanoidea</taxon>
        <taxon>Varanidae</taxon>
        <taxon>Varanus</taxon>
    </lineage>
</organism>
<proteinExistence type="inferred from homology"/>
<dbReference type="InterPro" id="IPR018114">
    <property type="entry name" value="TRYPSIN_HIS"/>
</dbReference>
<reference evidence="10" key="2">
    <citation type="submission" date="2025-09" db="UniProtKB">
        <authorList>
            <consortium name="Ensembl"/>
        </authorList>
    </citation>
    <scope>IDENTIFICATION</scope>
</reference>
<evidence type="ECO:0000256" key="4">
    <source>
        <dbReference type="ARBA" id="ARBA00022801"/>
    </source>
</evidence>
<keyword evidence="6" id="KW-1015">Disulfide bond</keyword>
<evidence type="ECO:0000256" key="8">
    <source>
        <dbReference type="SAM" id="MobiDB-lite"/>
    </source>
</evidence>
<dbReference type="Ensembl" id="ENSVKKT00000016456.1">
    <property type="protein sequence ID" value="ENSVKKP00000016076.1"/>
    <property type="gene ID" value="ENSVKKG00000010952.1"/>
</dbReference>
<dbReference type="SUPFAM" id="SSF50494">
    <property type="entry name" value="Trypsin-like serine proteases"/>
    <property type="match status" value="1"/>
</dbReference>
<dbReference type="Gene3D" id="2.40.10.10">
    <property type="entry name" value="Trypsin-like serine proteases"/>
    <property type="match status" value="2"/>
</dbReference>
<evidence type="ECO:0000256" key="2">
    <source>
        <dbReference type="ARBA" id="ARBA00022656"/>
    </source>
</evidence>
<protein>
    <recommendedName>
        <fullName evidence="9">Peptidase S1 domain-containing protein</fullName>
    </recommendedName>
</protein>
<dbReference type="GO" id="GO:0004252">
    <property type="term" value="F:serine-type endopeptidase activity"/>
    <property type="evidence" value="ECO:0007669"/>
    <property type="project" value="InterPro"/>
</dbReference>
<keyword evidence="11" id="KW-1185">Reference proteome</keyword>
<dbReference type="PROSITE" id="PS50240">
    <property type="entry name" value="TRYPSIN_DOM"/>
    <property type="match status" value="1"/>
</dbReference>
<reference evidence="10" key="1">
    <citation type="submission" date="2025-08" db="UniProtKB">
        <authorList>
            <consortium name="Ensembl"/>
        </authorList>
    </citation>
    <scope>IDENTIFICATION</scope>
</reference>
<evidence type="ECO:0000313" key="11">
    <source>
        <dbReference type="Proteomes" id="UP000694545"/>
    </source>
</evidence>
<accession>A0A8D2L377</accession>
<evidence type="ECO:0000313" key="10">
    <source>
        <dbReference type="Ensembl" id="ENSVKKP00000016076.1"/>
    </source>
</evidence>
<name>A0A8D2L377_VARKO</name>
<evidence type="ECO:0000259" key="9">
    <source>
        <dbReference type="PROSITE" id="PS50240"/>
    </source>
</evidence>
<dbReference type="Pfam" id="PF00089">
    <property type="entry name" value="Trypsin"/>
    <property type="match status" value="1"/>
</dbReference>
<dbReference type="PROSITE" id="PS00135">
    <property type="entry name" value="TRYPSIN_SER"/>
    <property type="match status" value="1"/>
</dbReference>
<evidence type="ECO:0000256" key="5">
    <source>
        <dbReference type="ARBA" id="ARBA00022825"/>
    </source>
</evidence>
<dbReference type="GO" id="GO:0090729">
    <property type="term" value="F:toxin activity"/>
    <property type="evidence" value="ECO:0007669"/>
    <property type="project" value="UniProtKB-KW"/>
</dbReference>
<evidence type="ECO:0000256" key="3">
    <source>
        <dbReference type="ARBA" id="ARBA00022670"/>
    </source>
</evidence>